<dbReference type="InterPro" id="IPR050055">
    <property type="entry name" value="EF-Tu_GTPase"/>
</dbReference>
<dbReference type="Pfam" id="PF00009">
    <property type="entry name" value="GTP_EFTU"/>
    <property type="match status" value="1"/>
</dbReference>
<dbReference type="PANTHER" id="PTHR43721:SF30">
    <property type="entry name" value="TR-TYPE G DOMAIN-CONTAINING PROTEIN"/>
    <property type="match status" value="1"/>
</dbReference>
<keyword evidence="4" id="KW-1185">Reference proteome</keyword>
<sequence length="917" mass="98466">MASIFTYQEEPHRVHSPWSTPGSNTPQIAVHVQGESTTDAQRNGGLGSITKLEPEKHDGPIEYKLHLLLRWRRNFTYSSTTMPLWSSQHNRRETAAVPSPFTNDGVPARSTYQPSTQTRQARLQQLTTQLLWRLQQSSPFHSSSNGKLVLPVLPEATPRLGVPDRPSKLLPGLEESQGALYEIGVADDGTLVGLADEEMEESLTNLRAMAASLGCVVDVHRRVVVGDCEWTEGGLEESPAPTCTSKLWVAEVLVRPDNKSVEVVPADADNAPQALDLQEQSLGKTTTAEEDSKQHLRVALLGASGAGKSSLLGTLTTSVLDNGRGKSRLSLLKHRHEIASGITSSVAQELLGYDVGESARNAVINYATGDVSSWPDVHSLANRLVFLSDSPGLPRYSKSTFRALVSWDPAWVVLCIAADDNVQNALRSSAVVPSLPVADHGAAEPSLSLAHLELCLKLGRPLVVAITKMDLATKSGLRQVLAQVLSVVKAAGRTPILVNTPAAQTTKKDDIDFSTKIDELVIGEQSHIDEKLASIQAEDSGPLVPIVMTSALSGSGIASLHAMLRALPALSIHTVRHAQPLKDKQVVFRIDEVFAIPPSKVYSSSTERAVTDNGVVLCGLIASGMISLGDELLLGPFLVEAHTGETLQTRALRRASSHSGKILGHSLPRCLSEDFSSFLQLSGQHATNDEPGTQIKYIYVRVMSLRNLRLPVTSIHAGDTGTVGIQPGDTDPTLTIPLDKARKGMILARSGQRLQGYRSFTAIFPYTDFGSSASPPLILGGHAIAYVHTIRAPVKVTAVALDGDNDKATGPQNRSVDTQNSPHDGVFSFEDDDEGQADDVNGQAQREKTGNLKISFRFVTTVEFLEKNDQVLVVPNVTPAGPVTGPASISTIAGFSGFVGRICEVYAWGPVAEIKVR</sequence>
<proteinExistence type="predicted"/>
<reference evidence="3 4" key="1">
    <citation type="submission" date="2023-08" db="EMBL/GenBank/DDBJ databases">
        <title>Black Yeasts Isolated from many extreme environments.</title>
        <authorList>
            <person name="Coleine C."/>
            <person name="Stajich J.E."/>
            <person name="Selbmann L."/>
        </authorList>
    </citation>
    <scope>NUCLEOTIDE SEQUENCE [LARGE SCALE GENOMIC DNA]</scope>
    <source>
        <strain evidence="3 4">CCFEE 5885</strain>
    </source>
</reference>
<accession>A0ABR0K795</accession>
<comment type="caution">
    <text evidence="3">The sequence shown here is derived from an EMBL/GenBank/DDBJ whole genome shotgun (WGS) entry which is preliminary data.</text>
</comment>
<feature type="compositionally biased region" description="Polar residues" evidence="1">
    <location>
        <begin position="810"/>
        <end position="822"/>
    </location>
</feature>
<feature type="domain" description="Tr-type G" evidence="2">
    <location>
        <begin position="293"/>
        <end position="564"/>
    </location>
</feature>
<name>A0ABR0K795_9EURO</name>
<dbReference type="Gene3D" id="3.40.50.300">
    <property type="entry name" value="P-loop containing nucleotide triphosphate hydrolases"/>
    <property type="match status" value="1"/>
</dbReference>
<dbReference type="InterPro" id="IPR027417">
    <property type="entry name" value="P-loop_NTPase"/>
</dbReference>
<dbReference type="EMBL" id="JAVRRG010000072">
    <property type="protein sequence ID" value="KAK5089678.1"/>
    <property type="molecule type" value="Genomic_DNA"/>
</dbReference>
<feature type="region of interest" description="Disordered" evidence="1">
    <location>
        <begin position="1"/>
        <end position="23"/>
    </location>
</feature>
<dbReference type="Proteomes" id="UP001345013">
    <property type="component" value="Unassembled WGS sequence"/>
</dbReference>
<protein>
    <recommendedName>
        <fullName evidence="2">Tr-type G domain-containing protein</fullName>
    </recommendedName>
</protein>
<feature type="region of interest" description="Disordered" evidence="1">
    <location>
        <begin position="96"/>
        <end position="118"/>
    </location>
</feature>
<dbReference type="InterPro" id="IPR000795">
    <property type="entry name" value="T_Tr_GTP-bd_dom"/>
</dbReference>
<evidence type="ECO:0000313" key="3">
    <source>
        <dbReference type="EMBL" id="KAK5089678.1"/>
    </source>
</evidence>
<evidence type="ECO:0000256" key="1">
    <source>
        <dbReference type="SAM" id="MobiDB-lite"/>
    </source>
</evidence>
<evidence type="ECO:0000313" key="4">
    <source>
        <dbReference type="Proteomes" id="UP001345013"/>
    </source>
</evidence>
<organism evidence="3 4">
    <name type="scientific">Lithohypha guttulata</name>
    <dbReference type="NCBI Taxonomy" id="1690604"/>
    <lineage>
        <taxon>Eukaryota</taxon>
        <taxon>Fungi</taxon>
        <taxon>Dikarya</taxon>
        <taxon>Ascomycota</taxon>
        <taxon>Pezizomycotina</taxon>
        <taxon>Eurotiomycetes</taxon>
        <taxon>Chaetothyriomycetidae</taxon>
        <taxon>Chaetothyriales</taxon>
        <taxon>Trichomeriaceae</taxon>
        <taxon>Lithohypha</taxon>
    </lineage>
</organism>
<dbReference type="PANTHER" id="PTHR43721">
    <property type="entry name" value="ELONGATION FACTOR TU-RELATED"/>
    <property type="match status" value="1"/>
</dbReference>
<feature type="region of interest" description="Disordered" evidence="1">
    <location>
        <begin position="803"/>
        <end position="824"/>
    </location>
</feature>
<dbReference type="SUPFAM" id="SSF52540">
    <property type="entry name" value="P-loop containing nucleoside triphosphate hydrolases"/>
    <property type="match status" value="1"/>
</dbReference>
<evidence type="ECO:0000259" key="2">
    <source>
        <dbReference type="Pfam" id="PF00009"/>
    </source>
</evidence>
<gene>
    <name evidence="3" type="ORF">LTR24_005947</name>
</gene>